<protein>
    <recommendedName>
        <fullName evidence="7">Cystathionine gamma-synthase</fullName>
    </recommendedName>
</protein>
<dbReference type="AlphaFoldDB" id="A0A6A6F1R8"/>
<organism evidence="5 6">
    <name type="scientific">Cercospora zeae-maydis SCOH1-5</name>
    <dbReference type="NCBI Taxonomy" id="717836"/>
    <lineage>
        <taxon>Eukaryota</taxon>
        <taxon>Fungi</taxon>
        <taxon>Dikarya</taxon>
        <taxon>Ascomycota</taxon>
        <taxon>Pezizomycotina</taxon>
        <taxon>Dothideomycetes</taxon>
        <taxon>Dothideomycetidae</taxon>
        <taxon>Mycosphaerellales</taxon>
        <taxon>Mycosphaerellaceae</taxon>
        <taxon>Cercospora</taxon>
    </lineage>
</organism>
<dbReference type="InterPro" id="IPR015422">
    <property type="entry name" value="PyrdxlP-dep_Trfase_small"/>
</dbReference>
<dbReference type="Proteomes" id="UP000799539">
    <property type="component" value="Unassembled WGS sequence"/>
</dbReference>
<reference evidence="5" key="1">
    <citation type="journal article" date="2020" name="Stud. Mycol.">
        <title>101 Dothideomycetes genomes: a test case for predicting lifestyles and emergence of pathogens.</title>
        <authorList>
            <person name="Haridas S."/>
            <person name="Albert R."/>
            <person name="Binder M."/>
            <person name="Bloem J."/>
            <person name="Labutti K."/>
            <person name="Salamov A."/>
            <person name="Andreopoulos B."/>
            <person name="Baker S."/>
            <person name="Barry K."/>
            <person name="Bills G."/>
            <person name="Bluhm B."/>
            <person name="Cannon C."/>
            <person name="Castanera R."/>
            <person name="Culley D."/>
            <person name="Daum C."/>
            <person name="Ezra D."/>
            <person name="Gonzalez J."/>
            <person name="Henrissat B."/>
            <person name="Kuo A."/>
            <person name="Liang C."/>
            <person name="Lipzen A."/>
            <person name="Lutzoni F."/>
            <person name="Magnuson J."/>
            <person name="Mondo S."/>
            <person name="Nolan M."/>
            <person name="Ohm R."/>
            <person name="Pangilinan J."/>
            <person name="Park H.-J."/>
            <person name="Ramirez L."/>
            <person name="Alfaro M."/>
            <person name="Sun H."/>
            <person name="Tritt A."/>
            <person name="Yoshinaga Y."/>
            <person name="Zwiers L.-H."/>
            <person name="Turgeon B."/>
            <person name="Goodwin S."/>
            <person name="Spatafora J."/>
            <person name="Crous P."/>
            <person name="Grigoriev I."/>
        </authorList>
    </citation>
    <scope>NUCLEOTIDE SEQUENCE</scope>
    <source>
        <strain evidence="5">SCOH1-5</strain>
    </source>
</reference>
<dbReference type="OrthoDB" id="3512640at2759"/>
<proteinExistence type="inferred from homology"/>
<dbReference type="PROSITE" id="PS00868">
    <property type="entry name" value="CYS_MET_METAB_PP"/>
    <property type="match status" value="1"/>
</dbReference>
<dbReference type="FunFam" id="3.90.1150.10:FF:000066">
    <property type="entry name" value="Putative cystathionine beta-lyase"/>
    <property type="match status" value="1"/>
</dbReference>
<dbReference type="InterPro" id="IPR000277">
    <property type="entry name" value="Cys/Met-Metab_PyrdxlP-dep_enz"/>
</dbReference>
<keyword evidence="6" id="KW-1185">Reference proteome</keyword>
<evidence type="ECO:0000313" key="5">
    <source>
        <dbReference type="EMBL" id="KAF2207244.1"/>
    </source>
</evidence>
<comment type="cofactor">
    <cofactor evidence="1 4">
        <name>pyridoxal 5'-phosphate</name>
        <dbReference type="ChEBI" id="CHEBI:597326"/>
    </cofactor>
</comment>
<dbReference type="GO" id="GO:0030170">
    <property type="term" value="F:pyridoxal phosphate binding"/>
    <property type="evidence" value="ECO:0007669"/>
    <property type="project" value="InterPro"/>
</dbReference>
<sequence>SLATRTIHADDPINYNIDVAPPLHVSTTYRYNHDPTKLDPCRELELSDLHPPGGPMLGDGHVYSRLTAPNTSRLELMLTSIIGQPTITYSSGLSAFHALLTWLNPRVVAIGEGYHGCHGVLAIYQKLTHCKIVNLFDESSWDAAGLGKGDVVHLETPINPTGLAFDIEAFSAAAKKRGAYLTVDATFAPPPLLDPFRWGADFVMHSGTKYFGGHSDMLCGVVAIGRQREHWEKDYWGMYGERIFLGSVMGSLEGWLGVRSLRTLELRVLRQSGNAERLVGWLHGVVSGGMGGKEKSDEGAEEVIKKVVEKVAHASLQSSEDMQWLQRQMPNGYGPVFSMWLKSELLARHLPSKLHLFHHATSLGGVESLIEWRKMSDPKVEGTLLRVSVGVENWEDLKGDFVRGCRELVD</sequence>
<dbReference type="Pfam" id="PF01053">
    <property type="entry name" value="Cys_Met_Meta_PP"/>
    <property type="match status" value="1"/>
</dbReference>
<dbReference type="SUPFAM" id="SSF53383">
    <property type="entry name" value="PLP-dependent transferases"/>
    <property type="match status" value="1"/>
</dbReference>
<name>A0A6A6F1R8_9PEZI</name>
<feature type="non-terminal residue" evidence="5">
    <location>
        <position position="410"/>
    </location>
</feature>
<evidence type="ECO:0000256" key="1">
    <source>
        <dbReference type="ARBA" id="ARBA00001933"/>
    </source>
</evidence>
<dbReference type="GO" id="GO:0016846">
    <property type="term" value="F:carbon-sulfur lyase activity"/>
    <property type="evidence" value="ECO:0007669"/>
    <property type="project" value="TreeGrafter"/>
</dbReference>
<evidence type="ECO:0000313" key="6">
    <source>
        <dbReference type="Proteomes" id="UP000799539"/>
    </source>
</evidence>
<dbReference type="GO" id="GO:0005737">
    <property type="term" value="C:cytoplasm"/>
    <property type="evidence" value="ECO:0007669"/>
    <property type="project" value="TreeGrafter"/>
</dbReference>
<dbReference type="Gene3D" id="3.40.640.10">
    <property type="entry name" value="Type I PLP-dependent aspartate aminotransferase-like (Major domain)"/>
    <property type="match status" value="1"/>
</dbReference>
<gene>
    <name evidence="5" type="ORF">CERZMDRAFT_16017</name>
</gene>
<accession>A0A6A6F1R8</accession>
<dbReference type="InterPro" id="IPR054542">
    <property type="entry name" value="Cys_met_metab_PP"/>
</dbReference>
<evidence type="ECO:0000256" key="4">
    <source>
        <dbReference type="RuleBase" id="RU362118"/>
    </source>
</evidence>
<dbReference type="PANTHER" id="PTHR11808:SF35">
    <property type="entry name" value="CYSTATHIONINE GAMMA-SYNTHASE (AFU_ORTHOLOGUE AFUA_7G01590)"/>
    <property type="match status" value="1"/>
</dbReference>
<dbReference type="PANTHER" id="PTHR11808">
    <property type="entry name" value="TRANS-SULFURATION ENZYME FAMILY MEMBER"/>
    <property type="match status" value="1"/>
</dbReference>
<dbReference type="InterPro" id="IPR015424">
    <property type="entry name" value="PyrdxlP-dep_Trfase"/>
</dbReference>
<dbReference type="EMBL" id="ML992705">
    <property type="protein sequence ID" value="KAF2207244.1"/>
    <property type="molecule type" value="Genomic_DNA"/>
</dbReference>
<evidence type="ECO:0008006" key="7">
    <source>
        <dbReference type="Google" id="ProtNLM"/>
    </source>
</evidence>
<feature type="non-terminal residue" evidence="5">
    <location>
        <position position="1"/>
    </location>
</feature>
<dbReference type="FunFam" id="3.40.640.10:FF:000072">
    <property type="entry name" value="Putative cystathionine beta-lyase"/>
    <property type="match status" value="1"/>
</dbReference>
<keyword evidence="2 3" id="KW-0663">Pyridoxal phosphate</keyword>
<dbReference type="GO" id="GO:0019346">
    <property type="term" value="P:transsulfuration"/>
    <property type="evidence" value="ECO:0007669"/>
    <property type="project" value="InterPro"/>
</dbReference>
<evidence type="ECO:0000256" key="3">
    <source>
        <dbReference type="PIRSR" id="PIRSR001434-2"/>
    </source>
</evidence>
<dbReference type="InterPro" id="IPR015421">
    <property type="entry name" value="PyrdxlP-dep_Trfase_major"/>
</dbReference>
<comment type="similarity">
    <text evidence="4">Belongs to the trans-sulfuration enzymes family.</text>
</comment>
<evidence type="ECO:0000256" key="2">
    <source>
        <dbReference type="ARBA" id="ARBA00022898"/>
    </source>
</evidence>
<feature type="modified residue" description="N6-(pyridoxal phosphate)lysine" evidence="3">
    <location>
        <position position="209"/>
    </location>
</feature>
<dbReference type="PIRSF" id="PIRSF001434">
    <property type="entry name" value="CGS"/>
    <property type="match status" value="1"/>
</dbReference>
<dbReference type="Gene3D" id="3.90.1150.10">
    <property type="entry name" value="Aspartate Aminotransferase, domain 1"/>
    <property type="match status" value="1"/>
</dbReference>